<reference evidence="2 3" key="1">
    <citation type="submission" date="2015-08" db="EMBL/GenBank/DDBJ databases">
        <title>Next Generation Sequencing and Analysis of the Genome of Puccinia sorghi L Schw, the Causal Agent of Maize Common Rust.</title>
        <authorList>
            <person name="Rochi L."/>
            <person name="Burguener G."/>
            <person name="Darino M."/>
            <person name="Turjanski A."/>
            <person name="Kreff E."/>
            <person name="Dieguez M.J."/>
            <person name="Sacco F."/>
        </authorList>
    </citation>
    <scope>NUCLEOTIDE SEQUENCE [LARGE SCALE GENOMIC DNA]</scope>
    <source>
        <strain evidence="2 3">RO10H11247</strain>
    </source>
</reference>
<evidence type="ECO:0000256" key="1">
    <source>
        <dbReference type="SAM" id="MobiDB-lite"/>
    </source>
</evidence>
<protein>
    <submittedName>
        <fullName evidence="2">Uncharacterized protein</fullName>
    </submittedName>
</protein>
<sequence>MENEASHRQAGPIQHPHLAIHTGQPPYLYTSCRAHQDPLTASNVGRQSNLTDQAKSLVCNHNNREELLGTAQQLFQIPEQEQLPAALMMMFTGLQEVASGMASQPTPPPPPSAMRSDPFKTPQSLRVFIRSNIRQILLELDLQAYGHKPGAKSHGVKSPFTLIKELINAQDDCFHTTNLPPNWRNDLQDVNELDTLITNILKAKKSFLGRIIKVGLVDNKKAPALPLAELVVMYPLVTNAVKARLAKVTKRPQHFGIRLMMTLPHVETRKLSSDLPSRTLLSQPKPKSSQR</sequence>
<dbReference type="VEuPathDB" id="FungiDB:VP01_5847g2"/>
<dbReference type="AlphaFoldDB" id="A0A0L6UIS9"/>
<dbReference type="EMBL" id="LAVV01011104">
    <property type="protein sequence ID" value="KNZ48192.1"/>
    <property type="molecule type" value="Genomic_DNA"/>
</dbReference>
<proteinExistence type="predicted"/>
<feature type="region of interest" description="Disordered" evidence="1">
    <location>
        <begin position="1"/>
        <end position="24"/>
    </location>
</feature>
<name>A0A0L6UIS9_9BASI</name>
<dbReference type="Proteomes" id="UP000037035">
    <property type="component" value="Unassembled WGS sequence"/>
</dbReference>
<dbReference type="OrthoDB" id="10410925at2759"/>
<organism evidence="2 3">
    <name type="scientific">Puccinia sorghi</name>
    <dbReference type="NCBI Taxonomy" id="27349"/>
    <lineage>
        <taxon>Eukaryota</taxon>
        <taxon>Fungi</taxon>
        <taxon>Dikarya</taxon>
        <taxon>Basidiomycota</taxon>
        <taxon>Pucciniomycotina</taxon>
        <taxon>Pucciniomycetes</taxon>
        <taxon>Pucciniales</taxon>
        <taxon>Pucciniaceae</taxon>
        <taxon>Puccinia</taxon>
    </lineage>
</organism>
<gene>
    <name evidence="2" type="ORF">VP01_5847g2</name>
</gene>
<comment type="caution">
    <text evidence="2">The sequence shown here is derived from an EMBL/GenBank/DDBJ whole genome shotgun (WGS) entry which is preliminary data.</text>
</comment>
<evidence type="ECO:0000313" key="2">
    <source>
        <dbReference type="EMBL" id="KNZ48192.1"/>
    </source>
</evidence>
<accession>A0A0L6UIS9</accession>
<evidence type="ECO:0000313" key="3">
    <source>
        <dbReference type="Proteomes" id="UP000037035"/>
    </source>
</evidence>
<keyword evidence="3" id="KW-1185">Reference proteome</keyword>